<dbReference type="PANTHER" id="PTHR16943:SF8">
    <property type="entry name" value="2-METHYLCITRATE DEHYDRATASE"/>
    <property type="match status" value="1"/>
</dbReference>
<dbReference type="SUPFAM" id="SSF103378">
    <property type="entry name" value="2-methylcitrate dehydratase PrpD"/>
    <property type="match status" value="1"/>
</dbReference>
<dbReference type="AlphaFoldDB" id="A0A0H1R757"/>
<dbReference type="PATRIC" id="fig|1225564.3.peg.6322"/>
<dbReference type="STRING" id="1225564.AA309_24270"/>
<evidence type="ECO:0000313" key="5">
    <source>
        <dbReference type="Proteomes" id="UP000035489"/>
    </source>
</evidence>
<keyword evidence="5" id="KW-1185">Reference proteome</keyword>
<sequence>MSTHVGVSRATALAQFVTSTVPSDLPPAIRAKAARHTLDTLACGVAGAASQEAQATLDLIRATEQQGAVPVWGTNETLSVRSASLVNGIACHAFELDDTGGCDHSGAVVLPAALAALTLADQPVSGEEFLLAVVLGYDVARRVLEACGGYTSHNEAGWHSTATCGTFGAAIAAARILQLDATGVTHALGHAASFSGGLWAFIHDGSQTKRIHAGRAAEGGLLAALLARAGVSGPSRVFEDVWGGFLATFASTSAQPDALTDGFGERWRLERVSLKPYASCRGTHSSIDALGVLLQRNGLTAKDVERIEVRLSPFLFEMCGGQDVVTLPFAQMSLPYALAARLVLGHAGLAAYTASERQNPSLLAAINKVSLIVDPSIAANDEPFVRVIAWDGRTDESRVPIALGSPANPITDDAYFAKIRSLSAMALDDTQTERLIDGVLSLWGQDDVRWLDGAVRSDQSRPKIFR</sequence>
<dbReference type="Proteomes" id="UP000035489">
    <property type="component" value="Unassembled WGS sequence"/>
</dbReference>
<evidence type="ECO:0000259" key="3">
    <source>
        <dbReference type="Pfam" id="PF19305"/>
    </source>
</evidence>
<dbReference type="OrthoDB" id="9795089at2"/>
<organism evidence="4 5">
    <name type="scientific">Microvirga vignae</name>
    <dbReference type="NCBI Taxonomy" id="1225564"/>
    <lineage>
        <taxon>Bacteria</taxon>
        <taxon>Pseudomonadati</taxon>
        <taxon>Pseudomonadota</taxon>
        <taxon>Alphaproteobacteria</taxon>
        <taxon>Hyphomicrobiales</taxon>
        <taxon>Methylobacteriaceae</taxon>
        <taxon>Microvirga</taxon>
    </lineage>
</organism>
<evidence type="ECO:0000313" key="4">
    <source>
        <dbReference type="EMBL" id="KLK90671.1"/>
    </source>
</evidence>
<feature type="domain" description="MmgE/PrpD N-terminal" evidence="2">
    <location>
        <begin position="12"/>
        <end position="251"/>
    </location>
</feature>
<dbReference type="RefSeq" id="WP_047191614.1">
    <property type="nucleotide sequence ID" value="NZ_LCYG01000070.1"/>
</dbReference>
<dbReference type="Pfam" id="PF19305">
    <property type="entry name" value="MmgE_PrpD_C"/>
    <property type="match status" value="1"/>
</dbReference>
<evidence type="ECO:0000256" key="1">
    <source>
        <dbReference type="ARBA" id="ARBA00006174"/>
    </source>
</evidence>
<comment type="caution">
    <text evidence="4">The sequence shown here is derived from an EMBL/GenBank/DDBJ whole genome shotgun (WGS) entry which is preliminary data.</text>
</comment>
<gene>
    <name evidence="4" type="ORF">AA309_24270</name>
</gene>
<dbReference type="Gene3D" id="1.10.4100.10">
    <property type="entry name" value="2-methylcitrate dehydratase PrpD"/>
    <property type="match status" value="1"/>
</dbReference>
<dbReference type="GO" id="GO:0016829">
    <property type="term" value="F:lyase activity"/>
    <property type="evidence" value="ECO:0007669"/>
    <property type="project" value="InterPro"/>
</dbReference>
<reference evidence="4 5" key="1">
    <citation type="submission" date="2015-05" db="EMBL/GenBank/DDBJ databases">
        <title>Draft genome sequence of Microvirga vignae strain BR3299, a novel nitrogen fixing bacteria isolated from Brazil semi-aired region.</title>
        <authorList>
            <person name="Zilli J.E."/>
            <person name="Passos S.R."/>
            <person name="Leite J."/>
            <person name="Baldani J.I."/>
            <person name="Xavier G.R."/>
            <person name="Rumjaneck N.G."/>
            <person name="Simoes-Araujo J.L."/>
        </authorList>
    </citation>
    <scope>NUCLEOTIDE SEQUENCE [LARGE SCALE GENOMIC DNA]</scope>
    <source>
        <strain evidence="4 5">BR3299</strain>
    </source>
</reference>
<dbReference type="InterPro" id="IPR042183">
    <property type="entry name" value="MmgE/PrpD_sf_1"/>
</dbReference>
<accession>A0A0H1R757</accession>
<dbReference type="InterPro" id="IPR042188">
    <property type="entry name" value="MmgE/PrpD_sf_2"/>
</dbReference>
<dbReference type="InterPro" id="IPR036148">
    <property type="entry name" value="MmgE/PrpD_sf"/>
</dbReference>
<comment type="similarity">
    <text evidence="1">Belongs to the PrpD family.</text>
</comment>
<dbReference type="Pfam" id="PF03972">
    <property type="entry name" value="MmgE_PrpD_N"/>
    <property type="match status" value="1"/>
</dbReference>
<proteinExistence type="inferred from homology"/>
<feature type="domain" description="MmgE/PrpD C-terminal" evidence="3">
    <location>
        <begin position="277"/>
        <end position="439"/>
    </location>
</feature>
<dbReference type="InterPro" id="IPR045336">
    <property type="entry name" value="MmgE_PrpD_N"/>
</dbReference>
<dbReference type="InterPro" id="IPR045337">
    <property type="entry name" value="MmgE_PrpD_C"/>
</dbReference>
<dbReference type="InterPro" id="IPR005656">
    <property type="entry name" value="MmgE_PrpD"/>
</dbReference>
<dbReference type="PANTHER" id="PTHR16943">
    <property type="entry name" value="2-METHYLCITRATE DEHYDRATASE-RELATED"/>
    <property type="match status" value="1"/>
</dbReference>
<protein>
    <submittedName>
        <fullName evidence="4">2-methylcitrate dehydratase</fullName>
    </submittedName>
</protein>
<name>A0A0H1R757_9HYPH</name>
<evidence type="ECO:0000259" key="2">
    <source>
        <dbReference type="Pfam" id="PF03972"/>
    </source>
</evidence>
<dbReference type="EMBL" id="LCYG01000070">
    <property type="protein sequence ID" value="KLK90671.1"/>
    <property type="molecule type" value="Genomic_DNA"/>
</dbReference>
<dbReference type="Gene3D" id="3.30.1330.120">
    <property type="entry name" value="2-methylcitrate dehydratase PrpD"/>
    <property type="match status" value="1"/>
</dbReference>